<dbReference type="GO" id="GO:0004499">
    <property type="term" value="F:N,N-dimethylaniline monooxygenase activity"/>
    <property type="evidence" value="ECO:0007669"/>
    <property type="project" value="InterPro"/>
</dbReference>
<dbReference type="GO" id="GO:0050661">
    <property type="term" value="F:NADP binding"/>
    <property type="evidence" value="ECO:0007669"/>
    <property type="project" value="InterPro"/>
</dbReference>
<evidence type="ECO:0000256" key="3">
    <source>
        <dbReference type="ARBA" id="ARBA00022827"/>
    </source>
</evidence>
<dbReference type="Gene3D" id="3.50.50.60">
    <property type="entry name" value="FAD/NAD(P)-binding domain"/>
    <property type="match status" value="3"/>
</dbReference>
<dbReference type="AlphaFoldDB" id="A0A2B4RY43"/>
<dbReference type="Pfam" id="PF00743">
    <property type="entry name" value="FMO-like"/>
    <property type="match status" value="1"/>
</dbReference>
<comment type="cofactor">
    <cofactor evidence="5">
        <name>FAD</name>
        <dbReference type="ChEBI" id="CHEBI:57692"/>
    </cofactor>
</comment>
<comment type="caution">
    <text evidence="6">The sequence shown here is derived from an EMBL/GenBank/DDBJ whole genome shotgun (WGS) entry which is preliminary data.</text>
</comment>
<gene>
    <name evidence="6" type="ORF">AWC38_SpisGene13787</name>
</gene>
<dbReference type="PANTHER" id="PTHR23023">
    <property type="entry name" value="DIMETHYLANILINE MONOOXYGENASE"/>
    <property type="match status" value="1"/>
</dbReference>
<sequence>MSRKKRVCVIGAGPSGTSVLYHFNKLKEHGKEIPDTVCFDKQSDWGGLWKYSWETVVPGRVMHAHDFRNAYQFQGQTLLIVGSSSSAEDIAIQNLKCGAKKIICWYRTKPMGLKWPPEIAERPLLGKIEGKSVHFRDGTTADVDAIMLCTGYLFHFPFLEERLRLRANNILYPAGMYKKVLWTETRNNKFFYLGMQNQYCTLTIFDAQANWAVNCITGELRLPDKEAMRMHKDKWIAK</sequence>
<accession>A0A2B4RY43</accession>
<dbReference type="GO" id="GO:0050660">
    <property type="term" value="F:flavin adenine dinucleotide binding"/>
    <property type="evidence" value="ECO:0007669"/>
    <property type="project" value="InterPro"/>
</dbReference>
<keyword evidence="3 5" id="KW-0274">FAD</keyword>
<name>A0A2B4RY43_STYPI</name>
<dbReference type="OrthoDB" id="66881at2759"/>
<dbReference type="EMBL" id="LSMT01000266">
    <property type="protein sequence ID" value="PFX21703.1"/>
    <property type="molecule type" value="Genomic_DNA"/>
</dbReference>
<evidence type="ECO:0000313" key="7">
    <source>
        <dbReference type="Proteomes" id="UP000225706"/>
    </source>
</evidence>
<dbReference type="EC" id="1.-.-.-" evidence="5"/>
<evidence type="ECO:0000256" key="1">
    <source>
        <dbReference type="ARBA" id="ARBA00009183"/>
    </source>
</evidence>
<evidence type="ECO:0000313" key="6">
    <source>
        <dbReference type="EMBL" id="PFX21703.1"/>
    </source>
</evidence>
<evidence type="ECO:0000256" key="4">
    <source>
        <dbReference type="ARBA" id="ARBA00023002"/>
    </source>
</evidence>
<keyword evidence="4 5" id="KW-0560">Oxidoreductase</keyword>
<organism evidence="6 7">
    <name type="scientific">Stylophora pistillata</name>
    <name type="common">Smooth cauliflower coral</name>
    <dbReference type="NCBI Taxonomy" id="50429"/>
    <lineage>
        <taxon>Eukaryota</taxon>
        <taxon>Metazoa</taxon>
        <taxon>Cnidaria</taxon>
        <taxon>Anthozoa</taxon>
        <taxon>Hexacorallia</taxon>
        <taxon>Scleractinia</taxon>
        <taxon>Astrocoeniina</taxon>
        <taxon>Pocilloporidae</taxon>
        <taxon>Stylophora</taxon>
    </lineage>
</organism>
<evidence type="ECO:0000256" key="2">
    <source>
        <dbReference type="ARBA" id="ARBA00022630"/>
    </source>
</evidence>
<comment type="similarity">
    <text evidence="1 5">Belongs to the FMO family.</text>
</comment>
<keyword evidence="7" id="KW-1185">Reference proteome</keyword>
<dbReference type="SUPFAM" id="SSF51905">
    <property type="entry name" value="FAD/NAD(P)-binding domain"/>
    <property type="match status" value="2"/>
</dbReference>
<proteinExistence type="inferred from homology"/>
<dbReference type="InterPro" id="IPR036188">
    <property type="entry name" value="FAD/NAD-bd_sf"/>
</dbReference>
<keyword evidence="5 6" id="KW-0503">Monooxygenase</keyword>
<dbReference type="InterPro" id="IPR020946">
    <property type="entry name" value="Flavin_mOase-like"/>
</dbReference>
<dbReference type="Proteomes" id="UP000225706">
    <property type="component" value="Unassembled WGS sequence"/>
</dbReference>
<evidence type="ECO:0000256" key="5">
    <source>
        <dbReference type="RuleBase" id="RU361177"/>
    </source>
</evidence>
<protein>
    <recommendedName>
        <fullName evidence="5">Flavin-containing monooxygenase</fullName>
        <ecNumber evidence="5">1.-.-.-</ecNumber>
    </recommendedName>
</protein>
<keyword evidence="2 5" id="KW-0285">Flavoprotein</keyword>
<dbReference type="InterPro" id="IPR050346">
    <property type="entry name" value="FMO-like"/>
</dbReference>
<reference evidence="7" key="1">
    <citation type="journal article" date="2017" name="bioRxiv">
        <title>Comparative analysis of the genomes of Stylophora pistillata and Acropora digitifera provides evidence for extensive differences between species of corals.</title>
        <authorList>
            <person name="Voolstra C.R."/>
            <person name="Li Y."/>
            <person name="Liew Y.J."/>
            <person name="Baumgarten S."/>
            <person name="Zoccola D."/>
            <person name="Flot J.-F."/>
            <person name="Tambutte S."/>
            <person name="Allemand D."/>
            <person name="Aranda M."/>
        </authorList>
    </citation>
    <scope>NUCLEOTIDE SEQUENCE [LARGE SCALE GENOMIC DNA]</scope>
</reference>